<gene>
    <name evidence="1" type="ORF">GCM10009001_32670</name>
</gene>
<sequence length="54" mass="6256">MTIDEFLHIIHTILFKNTMIGTVRIYVAVKRVGKWWEPGTAVCSEDHPGVIRFE</sequence>
<protein>
    <submittedName>
        <fullName evidence="1">Uncharacterized protein</fullName>
    </submittedName>
</protein>
<name>A0ABN1GJQ7_9BACI</name>
<accession>A0ABN1GJQ7</accession>
<evidence type="ECO:0000313" key="1">
    <source>
        <dbReference type="EMBL" id="GAA0612919.1"/>
    </source>
</evidence>
<reference evidence="1 2" key="1">
    <citation type="journal article" date="2019" name="Int. J. Syst. Evol. Microbiol.">
        <title>The Global Catalogue of Microorganisms (GCM) 10K type strain sequencing project: providing services to taxonomists for standard genome sequencing and annotation.</title>
        <authorList>
            <consortium name="The Broad Institute Genomics Platform"/>
            <consortium name="The Broad Institute Genome Sequencing Center for Infectious Disease"/>
            <person name="Wu L."/>
            <person name="Ma J."/>
        </authorList>
    </citation>
    <scope>NUCLEOTIDE SEQUENCE [LARGE SCALE GENOMIC DNA]</scope>
    <source>
        <strain evidence="1 2">JCM 15395</strain>
    </source>
</reference>
<dbReference type="Proteomes" id="UP001500866">
    <property type="component" value="Unassembled WGS sequence"/>
</dbReference>
<comment type="caution">
    <text evidence="1">The sequence shown here is derived from an EMBL/GenBank/DDBJ whole genome shotgun (WGS) entry which is preliminary data.</text>
</comment>
<dbReference type="EMBL" id="BAAADS010000025">
    <property type="protein sequence ID" value="GAA0612919.1"/>
    <property type="molecule type" value="Genomic_DNA"/>
</dbReference>
<keyword evidence="2" id="KW-1185">Reference proteome</keyword>
<evidence type="ECO:0000313" key="2">
    <source>
        <dbReference type="Proteomes" id="UP001500866"/>
    </source>
</evidence>
<organism evidence="1 2">
    <name type="scientific">Virgibacillus siamensis</name>
    <dbReference type="NCBI Taxonomy" id="480071"/>
    <lineage>
        <taxon>Bacteria</taxon>
        <taxon>Bacillati</taxon>
        <taxon>Bacillota</taxon>
        <taxon>Bacilli</taxon>
        <taxon>Bacillales</taxon>
        <taxon>Bacillaceae</taxon>
        <taxon>Virgibacillus</taxon>
    </lineage>
</organism>
<proteinExistence type="predicted"/>